<evidence type="ECO:0000313" key="8">
    <source>
        <dbReference type="Proteomes" id="UP000001935"/>
    </source>
</evidence>
<protein>
    <submittedName>
        <fullName evidence="7">Major facilitator superfamily transporter</fullName>
    </submittedName>
</protein>
<gene>
    <name evidence="7" type="ordered locus">Adeh_0206</name>
</gene>
<dbReference type="OrthoDB" id="9774156at2"/>
<feature type="transmembrane region" description="Helical" evidence="5">
    <location>
        <begin position="146"/>
        <end position="166"/>
    </location>
</feature>
<reference evidence="7 8" key="1">
    <citation type="submission" date="2006-01" db="EMBL/GenBank/DDBJ databases">
        <title>Complete sequence of Anaeromyxobacter dehalogenans 2CP-C.</title>
        <authorList>
            <consortium name="US DOE Joint Genome Institute"/>
            <person name="Copeland A."/>
            <person name="Lucas S."/>
            <person name="Lapidus A."/>
            <person name="Barry K."/>
            <person name="Detter J.C."/>
            <person name="Glavina T."/>
            <person name="Hammon N."/>
            <person name="Israni S."/>
            <person name="Pitluck S."/>
            <person name="Brettin T."/>
            <person name="Bruce D."/>
            <person name="Han C."/>
            <person name="Tapia R."/>
            <person name="Gilna P."/>
            <person name="Kiss H."/>
            <person name="Schmutz J."/>
            <person name="Larimer F."/>
            <person name="Land M."/>
            <person name="Kyrpides N."/>
            <person name="Anderson I."/>
            <person name="Sanford R.A."/>
            <person name="Ritalahti K.M."/>
            <person name="Thomas H.S."/>
            <person name="Kirby J.R."/>
            <person name="Zhulin I.B."/>
            <person name="Loeffler F.E."/>
            <person name="Richardson P."/>
        </authorList>
    </citation>
    <scope>NUCLEOTIDE SEQUENCE [LARGE SCALE GENOMIC DNA]</scope>
    <source>
        <strain evidence="7 8">2CP-C</strain>
    </source>
</reference>
<sequence length="415" mass="43402">MDSPAQSARAGAGSVLNAAVVVAALGYFVDIYDLILFNIVRIPSLTAIGVSGDALVSEGLSVLNWQMVGMLLGGIVFGIVGDKLGRLHILFGSITLYSIATIANGFVHDLATYKALRFVAGLGLAGELGAGVTLVAEILPARLRGYGTMLVASVGVSGAIVGNVVAKTLDWRVAYWVGGGLGLLLLVLRIKVSESGMFQALRHTAVRRGDFLAVFRGGERFRRYLSSILIGVPIWCSNAILIALAPEFGRTLGVTGPVTAGDAVMFFYGGLVLGDLSSGLLSQVWRSRRKVVLLFVALLAAANVFYFVAGRGASPALFLGACGLLGVAGGYWAIFVTVAAEQFGTNLRATVATTVPNFVRGLVPVCTLSFQWARPHLGLVGAAAAVSALWFGLALVSAFGLRETFGVELDYVEAD</sequence>
<dbReference type="RefSeq" id="WP_011419266.1">
    <property type="nucleotide sequence ID" value="NC_007760.1"/>
</dbReference>
<feature type="transmembrane region" description="Helical" evidence="5">
    <location>
        <begin position="265"/>
        <end position="284"/>
    </location>
</feature>
<dbReference type="KEGG" id="ade:Adeh_0206"/>
<accession>Q2IME9</accession>
<feature type="transmembrane region" description="Helical" evidence="5">
    <location>
        <begin position="12"/>
        <end position="29"/>
    </location>
</feature>
<dbReference type="PANTHER" id="PTHR23508">
    <property type="entry name" value="CARBOXYLIC ACID TRANSPORTER PROTEIN HOMOLOG"/>
    <property type="match status" value="1"/>
</dbReference>
<evidence type="ECO:0000259" key="6">
    <source>
        <dbReference type="PROSITE" id="PS50850"/>
    </source>
</evidence>
<proteinExistence type="predicted"/>
<dbReference type="InterPro" id="IPR020846">
    <property type="entry name" value="MFS_dom"/>
</dbReference>
<organism evidence="7 8">
    <name type="scientific">Anaeromyxobacter dehalogenans (strain 2CP-C)</name>
    <dbReference type="NCBI Taxonomy" id="290397"/>
    <lineage>
        <taxon>Bacteria</taxon>
        <taxon>Pseudomonadati</taxon>
        <taxon>Myxococcota</taxon>
        <taxon>Myxococcia</taxon>
        <taxon>Myxococcales</taxon>
        <taxon>Cystobacterineae</taxon>
        <taxon>Anaeromyxobacteraceae</taxon>
        <taxon>Anaeromyxobacter</taxon>
    </lineage>
</organism>
<name>Q2IME9_ANADE</name>
<dbReference type="STRING" id="290397.Adeh_0206"/>
<evidence type="ECO:0000256" key="2">
    <source>
        <dbReference type="ARBA" id="ARBA00022692"/>
    </source>
</evidence>
<feature type="transmembrane region" description="Helical" evidence="5">
    <location>
        <begin position="377"/>
        <end position="401"/>
    </location>
</feature>
<dbReference type="Pfam" id="PF07690">
    <property type="entry name" value="MFS_1"/>
    <property type="match status" value="1"/>
</dbReference>
<feature type="transmembrane region" description="Helical" evidence="5">
    <location>
        <begin position="87"/>
        <end position="106"/>
    </location>
</feature>
<dbReference type="GO" id="GO:0005886">
    <property type="term" value="C:plasma membrane"/>
    <property type="evidence" value="ECO:0007669"/>
    <property type="project" value="TreeGrafter"/>
</dbReference>
<dbReference type="InterPro" id="IPR011701">
    <property type="entry name" value="MFS"/>
</dbReference>
<feature type="domain" description="Major facilitator superfamily (MFS) profile" evidence="6">
    <location>
        <begin position="19"/>
        <end position="415"/>
    </location>
</feature>
<comment type="subcellular location">
    <subcellularLocation>
        <location evidence="1">Membrane</location>
        <topology evidence="1">Multi-pass membrane protein</topology>
    </subcellularLocation>
</comment>
<evidence type="ECO:0000256" key="1">
    <source>
        <dbReference type="ARBA" id="ARBA00004141"/>
    </source>
</evidence>
<dbReference type="AlphaFoldDB" id="Q2IME9"/>
<evidence type="ECO:0000256" key="5">
    <source>
        <dbReference type="SAM" id="Phobius"/>
    </source>
</evidence>
<feature type="transmembrane region" description="Helical" evidence="5">
    <location>
        <begin position="291"/>
        <end position="309"/>
    </location>
</feature>
<feature type="transmembrane region" description="Helical" evidence="5">
    <location>
        <begin position="224"/>
        <end position="245"/>
    </location>
</feature>
<keyword evidence="3 5" id="KW-1133">Transmembrane helix</keyword>
<evidence type="ECO:0000256" key="3">
    <source>
        <dbReference type="ARBA" id="ARBA00022989"/>
    </source>
</evidence>
<keyword evidence="4 5" id="KW-0472">Membrane</keyword>
<feature type="transmembrane region" description="Helical" evidence="5">
    <location>
        <begin position="62"/>
        <end position="80"/>
    </location>
</feature>
<dbReference type="EMBL" id="CP000251">
    <property type="protein sequence ID" value="ABC79983.1"/>
    <property type="molecule type" value="Genomic_DNA"/>
</dbReference>
<feature type="transmembrane region" description="Helical" evidence="5">
    <location>
        <begin position="315"/>
        <end position="340"/>
    </location>
</feature>
<dbReference type="SUPFAM" id="SSF103473">
    <property type="entry name" value="MFS general substrate transporter"/>
    <property type="match status" value="1"/>
</dbReference>
<dbReference type="Proteomes" id="UP000001935">
    <property type="component" value="Chromosome"/>
</dbReference>
<dbReference type="eggNOG" id="COG0477">
    <property type="taxonomic scope" value="Bacteria"/>
</dbReference>
<feature type="transmembrane region" description="Helical" evidence="5">
    <location>
        <begin position="118"/>
        <end position="139"/>
    </location>
</feature>
<dbReference type="PANTHER" id="PTHR23508:SF10">
    <property type="entry name" value="CARBOXYLIC ACID TRANSPORTER PROTEIN HOMOLOG"/>
    <property type="match status" value="1"/>
</dbReference>
<dbReference type="HOGENOM" id="CLU_001265_46_6_7"/>
<evidence type="ECO:0000313" key="7">
    <source>
        <dbReference type="EMBL" id="ABC79983.1"/>
    </source>
</evidence>
<dbReference type="PROSITE" id="PS50850">
    <property type="entry name" value="MFS"/>
    <property type="match status" value="1"/>
</dbReference>
<dbReference type="GO" id="GO:0046943">
    <property type="term" value="F:carboxylic acid transmembrane transporter activity"/>
    <property type="evidence" value="ECO:0007669"/>
    <property type="project" value="TreeGrafter"/>
</dbReference>
<keyword evidence="2 5" id="KW-0812">Transmembrane</keyword>
<dbReference type="InterPro" id="IPR036259">
    <property type="entry name" value="MFS_trans_sf"/>
</dbReference>
<dbReference type="Gene3D" id="1.20.1250.20">
    <property type="entry name" value="MFS general substrate transporter like domains"/>
    <property type="match status" value="2"/>
</dbReference>
<evidence type="ECO:0000256" key="4">
    <source>
        <dbReference type="ARBA" id="ARBA00023136"/>
    </source>
</evidence>
<feature type="transmembrane region" description="Helical" evidence="5">
    <location>
        <begin position="172"/>
        <end position="192"/>
    </location>
</feature>